<dbReference type="AlphaFoldDB" id="A0AAN1UU20"/>
<organism evidence="2 3">
    <name type="scientific">Synechococcus elongatus PCC 11801</name>
    <dbReference type="NCBI Taxonomy" id="2219813"/>
    <lineage>
        <taxon>Bacteria</taxon>
        <taxon>Bacillati</taxon>
        <taxon>Cyanobacteriota</taxon>
        <taxon>Cyanophyceae</taxon>
        <taxon>Synechococcales</taxon>
        <taxon>Synechococcaceae</taxon>
        <taxon>Synechococcus</taxon>
    </lineage>
</organism>
<accession>A0AAN1UU20</accession>
<dbReference type="RefSeq" id="WP_208676094.1">
    <property type="nucleotide sequence ID" value="NZ_CP030139.2"/>
</dbReference>
<keyword evidence="1" id="KW-0472">Membrane</keyword>
<protein>
    <submittedName>
        <fullName evidence="2">Uncharacterized protein</fullName>
    </submittedName>
</protein>
<dbReference type="Proteomes" id="UP000267249">
    <property type="component" value="Chromosome"/>
</dbReference>
<keyword evidence="1" id="KW-1133">Transmembrane helix</keyword>
<evidence type="ECO:0000313" key="2">
    <source>
        <dbReference type="EMBL" id="AZB72144.1"/>
    </source>
</evidence>
<sequence>MTLLPNRRQPSMLSPRQAISWAIAMIGAAALMLPTVLRIQQQAQMDQAISTTEQILRILRQSAQLRDRDCRFSLTGSVVTIQPSDCWAGGSLNFATISSALRIDPDSTLVGDNVAIFQISGNVDLQNAPQGRRVLILEHAQLPGRRCVEVIHSGGINSGTWDGRKCD</sequence>
<name>A0AAN1UU20_SYNEL</name>
<keyword evidence="1" id="KW-0812">Transmembrane</keyword>
<evidence type="ECO:0000256" key="1">
    <source>
        <dbReference type="SAM" id="Phobius"/>
    </source>
</evidence>
<feature type="transmembrane region" description="Helical" evidence="1">
    <location>
        <begin position="18"/>
        <end position="37"/>
    </location>
</feature>
<evidence type="ECO:0000313" key="3">
    <source>
        <dbReference type="Proteomes" id="UP000267249"/>
    </source>
</evidence>
<reference evidence="2 3" key="1">
    <citation type="journal article" date="2018" name="Sci. Rep.">
        <title>Genome Features and Biochemical Characteristics of a Robust, Fast Growing and Naturally Transformable Cyanobacterium Synechococcus elongatus PCC 11801 Isolated from India.</title>
        <authorList>
            <person name="Jaiswal D."/>
            <person name="Sengupta A."/>
            <person name="Sohoni S."/>
            <person name="Sengupta S."/>
            <person name="Phadnavis A.G."/>
            <person name="Pakrasi H.B."/>
            <person name="Wangikar P.P."/>
        </authorList>
    </citation>
    <scope>NUCLEOTIDE SEQUENCE [LARGE SCALE GENOMIC DNA]</scope>
    <source>
        <strain evidence="2 3">PCC 11801</strain>
    </source>
</reference>
<gene>
    <name evidence="2" type="ORF">DOP62_04865</name>
</gene>
<proteinExistence type="predicted"/>
<dbReference type="EMBL" id="CP030139">
    <property type="protein sequence ID" value="AZB72144.1"/>
    <property type="molecule type" value="Genomic_DNA"/>
</dbReference>